<dbReference type="PANTHER" id="PTHR43479">
    <property type="entry name" value="ACREF/ENVCD OPERON REPRESSOR-RELATED"/>
    <property type="match status" value="1"/>
</dbReference>
<evidence type="ECO:0000259" key="3">
    <source>
        <dbReference type="PROSITE" id="PS50977"/>
    </source>
</evidence>
<dbReference type="Proteomes" id="UP000069015">
    <property type="component" value="Chromosome 2"/>
</dbReference>
<gene>
    <name evidence="4" type="ORF">AT705_21165</name>
</gene>
<dbReference type="GO" id="GO:0003677">
    <property type="term" value="F:DNA binding"/>
    <property type="evidence" value="ECO:0007669"/>
    <property type="project" value="UniProtKB-UniRule"/>
</dbReference>
<dbReference type="SUPFAM" id="SSF46689">
    <property type="entry name" value="Homeodomain-like"/>
    <property type="match status" value="1"/>
</dbReference>
<evidence type="ECO:0000256" key="1">
    <source>
        <dbReference type="ARBA" id="ARBA00023125"/>
    </source>
</evidence>
<evidence type="ECO:0000313" key="4">
    <source>
        <dbReference type="EMBL" id="ALU45456.1"/>
    </source>
</evidence>
<dbReference type="EMBL" id="CP013612">
    <property type="protein sequence ID" value="ALU45456.1"/>
    <property type="molecule type" value="Genomic_DNA"/>
</dbReference>
<organism evidence="4 5">
    <name type="scientific">Pseudoalteromonas rubra</name>
    <dbReference type="NCBI Taxonomy" id="43658"/>
    <lineage>
        <taxon>Bacteria</taxon>
        <taxon>Pseudomonadati</taxon>
        <taxon>Pseudomonadota</taxon>
        <taxon>Gammaproteobacteria</taxon>
        <taxon>Alteromonadales</taxon>
        <taxon>Pseudoalteromonadaceae</taxon>
        <taxon>Pseudoalteromonas</taxon>
    </lineage>
</organism>
<dbReference type="RefSeq" id="WP_058798346.1">
    <property type="nucleotide sequence ID" value="NZ_CP013612.1"/>
</dbReference>
<dbReference type="PANTHER" id="PTHR43479:SF11">
    <property type="entry name" value="ACREF_ENVCD OPERON REPRESSOR-RELATED"/>
    <property type="match status" value="1"/>
</dbReference>
<keyword evidence="1 2" id="KW-0238">DNA-binding</keyword>
<dbReference type="PROSITE" id="PS50977">
    <property type="entry name" value="HTH_TETR_2"/>
    <property type="match status" value="1"/>
</dbReference>
<accession>A0A0U3ICD4</accession>
<protein>
    <recommendedName>
        <fullName evidence="3">HTH tetR-type domain-containing protein</fullName>
    </recommendedName>
</protein>
<feature type="DNA-binding region" description="H-T-H motif" evidence="2">
    <location>
        <begin position="35"/>
        <end position="54"/>
    </location>
</feature>
<dbReference type="KEGG" id="prr:AT705_21165"/>
<dbReference type="InterPro" id="IPR001647">
    <property type="entry name" value="HTH_TetR"/>
</dbReference>
<feature type="domain" description="HTH tetR-type" evidence="3">
    <location>
        <begin position="12"/>
        <end position="72"/>
    </location>
</feature>
<dbReference type="InterPro" id="IPR009057">
    <property type="entry name" value="Homeodomain-like_sf"/>
</dbReference>
<dbReference type="Pfam" id="PF00440">
    <property type="entry name" value="TetR_N"/>
    <property type="match status" value="1"/>
</dbReference>
<proteinExistence type="predicted"/>
<dbReference type="InterPro" id="IPR050624">
    <property type="entry name" value="HTH-type_Tx_Regulator"/>
</dbReference>
<sequence length="213" mass="24873">MKTRGRPDKNDEDGRARLVLAARRCFTTAPYSQVTTRMLAQEAGVDAALIRYYFENKEGLYKAMFMEVTGEVMSGIEKALGNDEAFDLEDIFHIFYGVIKQSPAFPILMFKEIVLEQGICRDYLIERIENTRKPFFFNMLSQLKQQGLIKEELDDRLLMLNLMGLMIFPWYMRESMATQMGIEFNDEQLSKMATHNANMFKYGCFKERDKNEN</sequence>
<name>A0A0U3ICD4_9GAMM</name>
<reference evidence="4 5" key="1">
    <citation type="submission" date="2015-12" db="EMBL/GenBank/DDBJ databases">
        <title>Complete genome sequence of Pseudoalteromonas rubra SCSIO 6842, harboring a conjugative plasmid.</title>
        <authorList>
            <person name="Li B."/>
            <person name="Wang X."/>
        </authorList>
    </citation>
    <scope>NUCLEOTIDE SEQUENCE [LARGE SCALE GENOMIC DNA]</scope>
    <source>
        <strain evidence="4 5">SCSIO 6842</strain>
    </source>
</reference>
<evidence type="ECO:0000256" key="2">
    <source>
        <dbReference type="PROSITE-ProRule" id="PRU00335"/>
    </source>
</evidence>
<dbReference type="Gene3D" id="1.10.357.10">
    <property type="entry name" value="Tetracycline Repressor, domain 2"/>
    <property type="match status" value="1"/>
</dbReference>
<dbReference type="AlphaFoldDB" id="A0A0U3ICD4"/>
<evidence type="ECO:0000313" key="5">
    <source>
        <dbReference type="Proteomes" id="UP000069015"/>
    </source>
</evidence>